<keyword evidence="2" id="KW-1133">Transmembrane helix</keyword>
<evidence type="ECO:0000313" key="3">
    <source>
        <dbReference type="EMBL" id="MFC5178864.1"/>
    </source>
</evidence>
<feature type="region of interest" description="Disordered" evidence="1">
    <location>
        <begin position="30"/>
        <end position="54"/>
    </location>
</feature>
<gene>
    <name evidence="3" type="ORF">ACFPGP_19435</name>
</gene>
<keyword evidence="2" id="KW-0472">Membrane</keyword>
<name>A0ABW0BNI2_9ACTN</name>
<keyword evidence="4" id="KW-1185">Reference proteome</keyword>
<dbReference type="RefSeq" id="WP_378592618.1">
    <property type="nucleotide sequence ID" value="NZ_JBHSKD010000027.1"/>
</dbReference>
<protein>
    <recommendedName>
        <fullName evidence="5">DUF2613 family protein</fullName>
    </recommendedName>
</protein>
<sequence>MGGGIVLTGVGLIVGAGLGWVSIYGLVTSQTSTDGTSPVNADTNSIQYGTTTNQ</sequence>
<evidence type="ECO:0000313" key="4">
    <source>
        <dbReference type="Proteomes" id="UP001596087"/>
    </source>
</evidence>
<keyword evidence="2" id="KW-0812">Transmembrane</keyword>
<proteinExistence type="predicted"/>
<organism evidence="3 4">
    <name type="scientific">Nocardioides taihuensis</name>
    <dbReference type="NCBI Taxonomy" id="1835606"/>
    <lineage>
        <taxon>Bacteria</taxon>
        <taxon>Bacillati</taxon>
        <taxon>Actinomycetota</taxon>
        <taxon>Actinomycetes</taxon>
        <taxon>Propionibacteriales</taxon>
        <taxon>Nocardioidaceae</taxon>
        <taxon>Nocardioides</taxon>
    </lineage>
</organism>
<evidence type="ECO:0008006" key="5">
    <source>
        <dbReference type="Google" id="ProtNLM"/>
    </source>
</evidence>
<evidence type="ECO:0000256" key="2">
    <source>
        <dbReference type="SAM" id="Phobius"/>
    </source>
</evidence>
<feature type="transmembrane region" description="Helical" evidence="2">
    <location>
        <begin position="6"/>
        <end position="27"/>
    </location>
</feature>
<accession>A0ABW0BNI2</accession>
<dbReference type="EMBL" id="JBHSKD010000027">
    <property type="protein sequence ID" value="MFC5178864.1"/>
    <property type="molecule type" value="Genomic_DNA"/>
</dbReference>
<dbReference type="Proteomes" id="UP001596087">
    <property type="component" value="Unassembled WGS sequence"/>
</dbReference>
<evidence type="ECO:0000256" key="1">
    <source>
        <dbReference type="SAM" id="MobiDB-lite"/>
    </source>
</evidence>
<reference evidence="4" key="1">
    <citation type="journal article" date="2019" name="Int. J. Syst. Evol. Microbiol.">
        <title>The Global Catalogue of Microorganisms (GCM) 10K type strain sequencing project: providing services to taxonomists for standard genome sequencing and annotation.</title>
        <authorList>
            <consortium name="The Broad Institute Genomics Platform"/>
            <consortium name="The Broad Institute Genome Sequencing Center for Infectious Disease"/>
            <person name="Wu L."/>
            <person name="Ma J."/>
        </authorList>
    </citation>
    <scope>NUCLEOTIDE SEQUENCE [LARGE SCALE GENOMIC DNA]</scope>
    <source>
        <strain evidence="4">DFY41</strain>
    </source>
</reference>
<comment type="caution">
    <text evidence="3">The sequence shown here is derived from an EMBL/GenBank/DDBJ whole genome shotgun (WGS) entry which is preliminary data.</text>
</comment>